<dbReference type="OrthoDB" id="6981178at2"/>
<gene>
    <name evidence="2" type="ORF">B0D71_03490</name>
</gene>
<evidence type="ECO:0000313" key="2">
    <source>
        <dbReference type="EMBL" id="POF43869.1"/>
    </source>
</evidence>
<proteinExistence type="predicted"/>
<dbReference type="Proteomes" id="UP000237440">
    <property type="component" value="Unassembled WGS sequence"/>
</dbReference>
<evidence type="ECO:0000256" key="1">
    <source>
        <dbReference type="SAM" id="SignalP"/>
    </source>
</evidence>
<sequence>MRFACVPVVMFAAWLLAGCASSPNNPTSTLQTDKSPEQYVDCLVPKLKDKEMSPVVSGSDRSYRVVVSSKIAVDTVLQTHRAQEGGKVYLYERQWLASTFKPSSFERAAQECL</sequence>
<evidence type="ECO:0008006" key="4">
    <source>
        <dbReference type="Google" id="ProtNLM"/>
    </source>
</evidence>
<name>A0A2S3VW53_9PSED</name>
<comment type="caution">
    <text evidence="2">The sequence shown here is derived from an EMBL/GenBank/DDBJ whole genome shotgun (WGS) entry which is preliminary data.</text>
</comment>
<organism evidence="2 3">
    <name type="scientific">Pseudomonas laurylsulfativorans</name>
    <dbReference type="NCBI Taxonomy" id="1943631"/>
    <lineage>
        <taxon>Bacteria</taxon>
        <taxon>Pseudomonadati</taxon>
        <taxon>Pseudomonadota</taxon>
        <taxon>Gammaproteobacteria</taxon>
        <taxon>Pseudomonadales</taxon>
        <taxon>Pseudomonadaceae</taxon>
        <taxon>Pseudomonas</taxon>
    </lineage>
</organism>
<dbReference type="RefSeq" id="WP_103393494.1">
    <property type="nucleotide sequence ID" value="NZ_MUJK01000001.1"/>
</dbReference>
<protein>
    <recommendedName>
        <fullName evidence="4">Lipoprotein</fullName>
    </recommendedName>
</protein>
<keyword evidence="3" id="KW-1185">Reference proteome</keyword>
<keyword evidence="1" id="KW-0732">Signal</keyword>
<reference evidence="3" key="1">
    <citation type="submission" date="2017-02" db="EMBL/GenBank/DDBJ databases">
        <authorList>
            <person name="Furmanczyk E.M."/>
        </authorList>
    </citation>
    <scope>NUCLEOTIDE SEQUENCE [LARGE SCALE GENOMIC DNA]</scope>
    <source>
        <strain evidence="3">AP3_22</strain>
    </source>
</reference>
<accession>A0A2S3VW53</accession>
<feature type="chain" id="PRO_5015547598" description="Lipoprotein" evidence="1">
    <location>
        <begin position="23"/>
        <end position="113"/>
    </location>
</feature>
<dbReference type="PROSITE" id="PS51257">
    <property type="entry name" value="PROKAR_LIPOPROTEIN"/>
    <property type="match status" value="1"/>
</dbReference>
<evidence type="ECO:0000313" key="3">
    <source>
        <dbReference type="Proteomes" id="UP000237440"/>
    </source>
</evidence>
<feature type="signal peptide" evidence="1">
    <location>
        <begin position="1"/>
        <end position="22"/>
    </location>
</feature>
<dbReference type="AlphaFoldDB" id="A0A2S3VW53"/>
<dbReference type="EMBL" id="MUJK01000001">
    <property type="protein sequence ID" value="POF43869.1"/>
    <property type="molecule type" value="Genomic_DNA"/>
</dbReference>